<sequence length="311" mass="36496">MKSLNEEIAETLDKKRLWNKWNEHVLRLSEQIAKKQIKASQLSKLIESHNHSLEDIHTMSVLKLISTVLKKEQEGFSQEQEEITGAKLKYQEAVTALNELEKEKKMYEEHRDSLGEVHQASENLLYRKKQLIEDENTVWSEKLYEITSREIELLGGEQELSEAVDAGEHVYYSLEDSLKALDKASNWSVMDLIDRGMVTTYMKHSQLDNAKDSLHRAERRLRQFQDELIDVEQHEYIQLDIGDFLSEADTFFDDIILSWLIHNRVREVSDKISSIQEAVSEFVNLLKEKRTDIKKQRIRLSEERVNILRNA</sequence>
<dbReference type="EMBL" id="FNIL01000001">
    <property type="protein sequence ID" value="SDN34259.1"/>
    <property type="molecule type" value="Genomic_DNA"/>
</dbReference>
<evidence type="ECO:0000256" key="1">
    <source>
        <dbReference type="SAM" id="Coils"/>
    </source>
</evidence>
<keyword evidence="1" id="KW-0175">Coiled coil</keyword>
<reference evidence="3" key="1">
    <citation type="submission" date="2016-10" db="EMBL/GenBank/DDBJ databases">
        <authorList>
            <person name="Varghese N."/>
            <person name="Submissions S."/>
        </authorList>
    </citation>
    <scope>NUCLEOTIDE SEQUENCE [LARGE SCALE GENOMIC DNA]</scope>
    <source>
        <strain evidence="3">CGMCC 1.10369</strain>
    </source>
</reference>
<feature type="coiled-coil region" evidence="1">
    <location>
        <begin position="207"/>
        <end position="234"/>
    </location>
</feature>
<dbReference type="AlphaFoldDB" id="A0A1H0ALI3"/>
<evidence type="ECO:0000313" key="2">
    <source>
        <dbReference type="EMBL" id="SDN34259.1"/>
    </source>
</evidence>
<dbReference type="RefSeq" id="WP_090840307.1">
    <property type="nucleotide sequence ID" value="NZ_FNIL01000001.1"/>
</dbReference>
<proteinExistence type="predicted"/>
<organism evidence="2 3">
    <name type="scientific">Alkalicoccus daliensis</name>
    <dbReference type="NCBI Taxonomy" id="745820"/>
    <lineage>
        <taxon>Bacteria</taxon>
        <taxon>Bacillati</taxon>
        <taxon>Bacillota</taxon>
        <taxon>Bacilli</taxon>
        <taxon>Bacillales</taxon>
        <taxon>Bacillaceae</taxon>
        <taxon>Alkalicoccus</taxon>
    </lineage>
</organism>
<dbReference type="STRING" id="745820.SAMN04488053_101534"/>
<gene>
    <name evidence="2" type="ORF">SAMN04488053_101534</name>
</gene>
<dbReference type="Proteomes" id="UP000198778">
    <property type="component" value="Unassembled WGS sequence"/>
</dbReference>
<accession>A0A1H0ALI3</accession>
<evidence type="ECO:0000313" key="3">
    <source>
        <dbReference type="Proteomes" id="UP000198778"/>
    </source>
</evidence>
<name>A0A1H0ALI3_9BACI</name>
<protein>
    <submittedName>
        <fullName evidence="2">Uncharacterized protein</fullName>
    </submittedName>
</protein>
<keyword evidence="3" id="KW-1185">Reference proteome</keyword>
<dbReference type="OrthoDB" id="3540923at2"/>
<feature type="coiled-coil region" evidence="1">
    <location>
        <begin position="83"/>
        <end position="117"/>
    </location>
</feature>